<keyword evidence="1" id="KW-0812">Transmembrane</keyword>
<dbReference type="GeneID" id="91515900"/>
<evidence type="ECO:0000313" key="2">
    <source>
        <dbReference type="EMBL" id="GAD87182.1"/>
    </source>
</evidence>
<name>U5EAS2_NOCAS</name>
<evidence type="ECO:0000313" key="3">
    <source>
        <dbReference type="Proteomes" id="UP000017048"/>
    </source>
</evidence>
<sequence length="89" mass="9856">MSAVLGVVTFAVAVIAIDRLGLWAERRGWIHWRRTRGTGAGAGMLSVVDEVVNPASRHSVEEREAKQHTRVEDGTGWGLDLDSRTVYLR</sequence>
<reference evidence="2 3" key="1">
    <citation type="journal article" date="2014" name="BMC Genomics">
        <title>Genome based analysis of type-I polyketide synthase and nonribosomal peptide synthetase gene clusters in seven strains of five representative Nocardia species.</title>
        <authorList>
            <person name="Komaki H."/>
            <person name="Ichikawa N."/>
            <person name="Hosoyama A."/>
            <person name="Takahashi-Nakaguchi A."/>
            <person name="Matsuzawa T."/>
            <person name="Suzuki K."/>
            <person name="Fujita N."/>
            <person name="Gonoi T."/>
        </authorList>
    </citation>
    <scope>NUCLEOTIDE SEQUENCE [LARGE SCALE GENOMIC DNA]</scope>
    <source>
        <strain evidence="2 3">NBRC 15531</strain>
    </source>
</reference>
<gene>
    <name evidence="2" type="ORF">NCAST_34_03120</name>
</gene>
<keyword evidence="1" id="KW-0472">Membrane</keyword>
<dbReference type="eggNOG" id="ENOG5032FA2">
    <property type="taxonomic scope" value="Bacteria"/>
</dbReference>
<keyword evidence="1" id="KW-1133">Transmembrane helix</keyword>
<evidence type="ECO:0000256" key="1">
    <source>
        <dbReference type="SAM" id="Phobius"/>
    </source>
</evidence>
<keyword evidence="3" id="KW-1185">Reference proteome</keyword>
<organism evidence="2 3">
    <name type="scientific">Nocardia asteroides NBRC 15531</name>
    <dbReference type="NCBI Taxonomy" id="1110697"/>
    <lineage>
        <taxon>Bacteria</taxon>
        <taxon>Bacillati</taxon>
        <taxon>Actinomycetota</taxon>
        <taxon>Actinomycetes</taxon>
        <taxon>Mycobacteriales</taxon>
        <taxon>Nocardiaceae</taxon>
        <taxon>Nocardia</taxon>
    </lineage>
</organism>
<dbReference type="EMBL" id="BAFO02000034">
    <property type="protein sequence ID" value="GAD87182.1"/>
    <property type="molecule type" value="Genomic_DNA"/>
</dbReference>
<dbReference type="Pfam" id="PF19690">
    <property type="entry name" value="DUF6191"/>
    <property type="match status" value="1"/>
</dbReference>
<dbReference type="RefSeq" id="WP_019045786.1">
    <property type="nucleotide sequence ID" value="NZ_BAFO02000034.1"/>
</dbReference>
<dbReference type="AlphaFoldDB" id="U5EAS2"/>
<proteinExistence type="predicted"/>
<accession>U5EAS2</accession>
<dbReference type="STRING" id="1824.SAMN05444423_104259"/>
<comment type="caution">
    <text evidence="2">The sequence shown here is derived from an EMBL/GenBank/DDBJ whole genome shotgun (WGS) entry which is preliminary data.</text>
</comment>
<dbReference type="InterPro" id="IPR045684">
    <property type="entry name" value="DUF6191"/>
</dbReference>
<protein>
    <submittedName>
        <fullName evidence="2">Uncharacterized protein</fullName>
    </submittedName>
</protein>
<dbReference type="Proteomes" id="UP000017048">
    <property type="component" value="Unassembled WGS sequence"/>
</dbReference>
<feature type="transmembrane region" description="Helical" evidence="1">
    <location>
        <begin position="6"/>
        <end position="24"/>
    </location>
</feature>